<feature type="region of interest" description="Disordered" evidence="6">
    <location>
        <begin position="1"/>
        <end position="22"/>
    </location>
</feature>
<evidence type="ECO:0000256" key="5">
    <source>
        <dbReference type="ARBA" id="ARBA00023136"/>
    </source>
</evidence>
<feature type="transmembrane region" description="Helical" evidence="7">
    <location>
        <begin position="315"/>
        <end position="333"/>
    </location>
</feature>
<feature type="transmembrane region" description="Helical" evidence="7">
    <location>
        <begin position="287"/>
        <end position="309"/>
    </location>
</feature>
<accession>A0A918HNH8</accession>
<keyword evidence="3 7" id="KW-0812">Transmembrane</keyword>
<protein>
    <submittedName>
        <fullName evidence="8">MFS transporter</fullName>
    </submittedName>
</protein>
<dbReference type="SUPFAM" id="SSF103473">
    <property type="entry name" value="MFS general substrate transporter"/>
    <property type="match status" value="1"/>
</dbReference>
<keyword evidence="4 7" id="KW-1133">Transmembrane helix</keyword>
<dbReference type="GO" id="GO:0005886">
    <property type="term" value="C:plasma membrane"/>
    <property type="evidence" value="ECO:0007669"/>
    <property type="project" value="UniProtKB-SubCell"/>
</dbReference>
<reference evidence="8" key="1">
    <citation type="journal article" date="2014" name="Int. J. Syst. Evol. Microbiol.">
        <title>Complete genome sequence of Corynebacterium casei LMG S-19264T (=DSM 44701T), isolated from a smear-ripened cheese.</title>
        <authorList>
            <consortium name="US DOE Joint Genome Institute (JGI-PGF)"/>
            <person name="Walter F."/>
            <person name="Albersmeier A."/>
            <person name="Kalinowski J."/>
            <person name="Ruckert C."/>
        </authorList>
    </citation>
    <scope>NUCLEOTIDE SEQUENCE</scope>
    <source>
        <strain evidence="8">JCM 4125</strain>
    </source>
</reference>
<name>A0A918HNH8_9ACTN</name>
<evidence type="ECO:0000256" key="2">
    <source>
        <dbReference type="ARBA" id="ARBA00022475"/>
    </source>
</evidence>
<dbReference type="GO" id="GO:0022857">
    <property type="term" value="F:transmembrane transporter activity"/>
    <property type="evidence" value="ECO:0007669"/>
    <property type="project" value="InterPro"/>
</dbReference>
<dbReference type="PRINTS" id="PR01988">
    <property type="entry name" value="EXPORTERBACE"/>
</dbReference>
<feature type="transmembrane region" description="Helical" evidence="7">
    <location>
        <begin position="108"/>
        <end position="127"/>
    </location>
</feature>
<feature type="transmembrane region" description="Helical" evidence="7">
    <location>
        <begin position="407"/>
        <end position="428"/>
    </location>
</feature>
<evidence type="ECO:0000256" key="6">
    <source>
        <dbReference type="SAM" id="MobiDB-lite"/>
    </source>
</evidence>
<dbReference type="EMBL" id="BMSA01000030">
    <property type="protein sequence ID" value="GGT84891.1"/>
    <property type="molecule type" value="Genomic_DNA"/>
</dbReference>
<feature type="transmembrane region" description="Helical" evidence="7">
    <location>
        <begin position="133"/>
        <end position="161"/>
    </location>
</feature>
<evidence type="ECO:0000256" key="4">
    <source>
        <dbReference type="ARBA" id="ARBA00022989"/>
    </source>
</evidence>
<dbReference type="CDD" id="cd06173">
    <property type="entry name" value="MFS_MefA_like"/>
    <property type="match status" value="1"/>
</dbReference>
<comment type="caution">
    <text evidence="8">The sequence shown here is derived from an EMBL/GenBank/DDBJ whole genome shotgun (WGS) entry which is preliminary data.</text>
</comment>
<sequence>MPAARQPRGARHDVRASRGPGRWRAGVTAATASLWHDRRFLRFWAGQTVSQFGDRISDLALPLVAVAALDASAGEVARLTALVWTPNLLALLLGAWVDRHRAKRVLMVYADLLRAALLLTLPVAYALGALTLFHLYAVALLTGTAAVVFNTAYSAVFAHLVPPASYLDANSKLSVTRSASFVVGPAAGGGLVQALTAPVAVVADALSFVASAYLVGLPRIDEPAPAADRSGPSLPRQAREGLVFVVRDPVLRASLGCSATVNFFTFLTGTGLLVLFAERDLRLQPGVIGLAFGIGSTGALLGAVTAPAISRWTGIGRSVAVGAVLFPAPYALAAFADGPAWARAGTLAATQFLAGFGVMLFDVNLNSLDTAAAPDGLRSRVAGAYSTVNYGIRPLGALAGGGLATVAGLRTTLIVTAVGGALSVLWLLPSPIPGIRSLDELKRAAPEGTPPVACEAERAPGPD</sequence>
<evidence type="ECO:0000256" key="3">
    <source>
        <dbReference type="ARBA" id="ARBA00022692"/>
    </source>
</evidence>
<feature type="transmembrane region" description="Helical" evidence="7">
    <location>
        <begin position="340"/>
        <end position="361"/>
    </location>
</feature>
<comment type="subcellular location">
    <subcellularLocation>
        <location evidence="1">Cell membrane</location>
        <topology evidence="1">Multi-pass membrane protein</topology>
    </subcellularLocation>
</comment>
<feature type="transmembrane region" description="Helical" evidence="7">
    <location>
        <begin position="76"/>
        <end position="96"/>
    </location>
</feature>
<dbReference type="Pfam" id="PF07690">
    <property type="entry name" value="MFS_1"/>
    <property type="match status" value="1"/>
</dbReference>
<feature type="transmembrane region" description="Helical" evidence="7">
    <location>
        <begin position="182"/>
        <end position="215"/>
    </location>
</feature>
<evidence type="ECO:0000313" key="9">
    <source>
        <dbReference type="Proteomes" id="UP000646776"/>
    </source>
</evidence>
<dbReference type="AlphaFoldDB" id="A0A918HNH8"/>
<proteinExistence type="predicted"/>
<dbReference type="PANTHER" id="PTHR23513">
    <property type="entry name" value="INTEGRAL MEMBRANE EFFLUX PROTEIN-RELATED"/>
    <property type="match status" value="1"/>
</dbReference>
<keyword evidence="9" id="KW-1185">Reference proteome</keyword>
<organism evidence="8 9">
    <name type="scientific">Streptomyces phaeofaciens</name>
    <dbReference type="NCBI Taxonomy" id="68254"/>
    <lineage>
        <taxon>Bacteria</taxon>
        <taxon>Bacillati</taxon>
        <taxon>Actinomycetota</taxon>
        <taxon>Actinomycetes</taxon>
        <taxon>Kitasatosporales</taxon>
        <taxon>Streptomycetaceae</taxon>
        <taxon>Streptomyces</taxon>
    </lineage>
</organism>
<keyword evidence="5 7" id="KW-0472">Membrane</keyword>
<evidence type="ECO:0000313" key="8">
    <source>
        <dbReference type="EMBL" id="GGT84891.1"/>
    </source>
</evidence>
<reference evidence="8" key="2">
    <citation type="submission" date="2020-09" db="EMBL/GenBank/DDBJ databases">
        <authorList>
            <person name="Sun Q."/>
            <person name="Ohkuma M."/>
        </authorList>
    </citation>
    <scope>NUCLEOTIDE SEQUENCE</scope>
    <source>
        <strain evidence="8">JCM 4125</strain>
    </source>
</reference>
<evidence type="ECO:0000256" key="7">
    <source>
        <dbReference type="SAM" id="Phobius"/>
    </source>
</evidence>
<dbReference type="InterPro" id="IPR011701">
    <property type="entry name" value="MFS"/>
</dbReference>
<dbReference type="InterPro" id="IPR022324">
    <property type="entry name" value="Bacilysin_exporter_BacE_put"/>
</dbReference>
<dbReference type="PANTHER" id="PTHR23513:SF6">
    <property type="entry name" value="MAJOR FACILITATOR SUPERFAMILY ASSOCIATED DOMAIN-CONTAINING PROTEIN"/>
    <property type="match status" value="1"/>
</dbReference>
<evidence type="ECO:0000256" key="1">
    <source>
        <dbReference type="ARBA" id="ARBA00004651"/>
    </source>
</evidence>
<feature type="transmembrane region" description="Helical" evidence="7">
    <location>
        <begin position="253"/>
        <end position="275"/>
    </location>
</feature>
<keyword evidence="2" id="KW-1003">Cell membrane</keyword>
<dbReference type="Gene3D" id="1.20.1250.20">
    <property type="entry name" value="MFS general substrate transporter like domains"/>
    <property type="match status" value="1"/>
</dbReference>
<dbReference type="InterPro" id="IPR036259">
    <property type="entry name" value="MFS_trans_sf"/>
</dbReference>
<gene>
    <name evidence="8" type="ORF">GCM10010226_74430</name>
</gene>
<dbReference type="Proteomes" id="UP000646776">
    <property type="component" value="Unassembled WGS sequence"/>
</dbReference>